<keyword evidence="3" id="KW-1185">Reference proteome</keyword>
<dbReference type="RefSeq" id="WP_126693216.1">
    <property type="nucleotide sequence ID" value="NZ_RXOF01000005.1"/>
</dbReference>
<protein>
    <submittedName>
        <fullName evidence="2">Uncharacterized protein</fullName>
    </submittedName>
</protein>
<organism evidence="2 3">
    <name type="scientific">Hymenobacter gummosus</name>
    <dbReference type="NCBI Taxonomy" id="1776032"/>
    <lineage>
        <taxon>Bacteria</taxon>
        <taxon>Pseudomonadati</taxon>
        <taxon>Bacteroidota</taxon>
        <taxon>Cytophagia</taxon>
        <taxon>Cytophagales</taxon>
        <taxon>Hymenobacteraceae</taxon>
        <taxon>Hymenobacter</taxon>
    </lineage>
</organism>
<dbReference type="Proteomes" id="UP000282184">
    <property type="component" value="Unassembled WGS sequence"/>
</dbReference>
<reference evidence="2 3" key="1">
    <citation type="submission" date="2018-12" db="EMBL/GenBank/DDBJ databases">
        <title>Hymenobacter gummosus sp. nov., isolated from a spring.</title>
        <authorList>
            <person name="Nie L."/>
        </authorList>
    </citation>
    <scope>NUCLEOTIDE SEQUENCE [LARGE SCALE GENOMIC DNA]</scope>
    <source>
        <strain evidence="2 3">KCTC 52166</strain>
    </source>
</reference>
<evidence type="ECO:0000313" key="3">
    <source>
        <dbReference type="Proteomes" id="UP000282184"/>
    </source>
</evidence>
<keyword evidence="1" id="KW-1133">Transmembrane helix</keyword>
<keyword evidence="1" id="KW-0472">Membrane</keyword>
<gene>
    <name evidence="2" type="ORF">EJV47_11055</name>
</gene>
<name>A0A431U3Q7_9BACT</name>
<comment type="caution">
    <text evidence="2">The sequence shown here is derived from an EMBL/GenBank/DDBJ whole genome shotgun (WGS) entry which is preliminary data.</text>
</comment>
<evidence type="ECO:0000313" key="2">
    <source>
        <dbReference type="EMBL" id="RTQ50166.1"/>
    </source>
</evidence>
<proteinExistence type="predicted"/>
<dbReference type="OrthoDB" id="9909084at2"/>
<feature type="transmembrane region" description="Helical" evidence="1">
    <location>
        <begin position="48"/>
        <end position="66"/>
    </location>
</feature>
<dbReference type="AlphaFoldDB" id="A0A431U3Q7"/>
<keyword evidence="1" id="KW-0812">Transmembrane</keyword>
<accession>A0A431U3Q7</accession>
<sequence>MTAAFQTPQRRLGLLFVFASLLPMMVALHQLFVLLGNVLLDTVTPTRSLVLTAELLAAAGLTALLLRQGIRRM</sequence>
<evidence type="ECO:0000256" key="1">
    <source>
        <dbReference type="SAM" id="Phobius"/>
    </source>
</evidence>
<feature type="transmembrane region" description="Helical" evidence="1">
    <location>
        <begin position="12"/>
        <end position="36"/>
    </location>
</feature>
<dbReference type="EMBL" id="RXOF01000005">
    <property type="protein sequence ID" value="RTQ50166.1"/>
    <property type="molecule type" value="Genomic_DNA"/>
</dbReference>